<organism evidence="2 3">
    <name type="scientific">Filobacillus milosensis</name>
    <dbReference type="NCBI Taxonomy" id="94137"/>
    <lineage>
        <taxon>Bacteria</taxon>
        <taxon>Bacillati</taxon>
        <taxon>Bacillota</taxon>
        <taxon>Bacilli</taxon>
        <taxon>Bacillales</taxon>
        <taxon>Bacillaceae</taxon>
        <taxon>Filobacillus</taxon>
    </lineage>
</organism>
<dbReference type="PANTHER" id="PTHR30029:SF2">
    <property type="entry name" value="STAGE V SPORULATION PROTEIN R"/>
    <property type="match status" value="1"/>
</dbReference>
<evidence type="ECO:0000313" key="3">
    <source>
        <dbReference type="Proteomes" id="UP000297975"/>
    </source>
</evidence>
<protein>
    <recommendedName>
        <fullName evidence="1">SpoVR protein-like N-terminal domain-containing protein</fullName>
    </recommendedName>
</protein>
<dbReference type="InterPro" id="IPR007390">
    <property type="entry name" value="Spore_V_R"/>
</dbReference>
<name>A0A4Y8IQC8_9BACI</name>
<feature type="domain" description="SpoVR protein-like N-terminal" evidence="1">
    <location>
        <begin position="135"/>
        <end position="244"/>
    </location>
</feature>
<comment type="caution">
    <text evidence="2">The sequence shown here is derived from an EMBL/GenBank/DDBJ whole genome shotgun (WGS) entry which is preliminary data.</text>
</comment>
<dbReference type="OrthoDB" id="9784270at2"/>
<evidence type="ECO:0000259" key="1">
    <source>
        <dbReference type="Pfam" id="PF04293"/>
    </source>
</evidence>
<proteinExistence type="predicted"/>
<evidence type="ECO:0000313" key="2">
    <source>
        <dbReference type="EMBL" id="TFB22136.1"/>
    </source>
</evidence>
<dbReference type="InterPro" id="IPR056174">
    <property type="entry name" value="SpoVR_N"/>
</dbReference>
<dbReference type="EMBL" id="SOPW01000006">
    <property type="protein sequence ID" value="TFB22136.1"/>
    <property type="molecule type" value="Genomic_DNA"/>
</dbReference>
<gene>
    <name evidence="2" type="ORF">E3U55_07485</name>
</gene>
<keyword evidence="3" id="KW-1185">Reference proteome</keyword>
<dbReference type="Pfam" id="PF04293">
    <property type="entry name" value="SpoVR"/>
    <property type="match status" value="1"/>
</dbReference>
<dbReference type="RefSeq" id="WP_134339808.1">
    <property type="nucleotide sequence ID" value="NZ_SOPW01000006.1"/>
</dbReference>
<sequence length="341" mass="40908">MLDMGMKMTSYEIHYLTSEEMAEMQSRGYRNRYLTGSESTKPVHEIFEIDSTCRIYLNKQNSNTENLFSLAHCKGHLEFVNAHIKLKKLTKPRVTFDYVMSLYDQVEKEELDHFIITIRELAEICDSSKNPRYMNPLDYLYSQRQWFESWQLDLIKEITYEAEYFRTIQKTKLMNEGWASYSQKETLKEMNLTTKEKLEITQIEARLHYKPEEGLNYYSLGKALWSEVPVKHQDNVKKRFYDEQFIEQFYTEAVHLEEEVSVLLNQRDINSFQNVKAHLVKYFKHHTPKVYVDQEATNETGYLTFRYMSPYQVDIDHLTNLKNRLEKILRQPIYIKPLNNK</sequence>
<reference evidence="2 3" key="1">
    <citation type="submission" date="2019-03" db="EMBL/GenBank/DDBJ databases">
        <authorList>
            <person name="He R.-H."/>
        </authorList>
    </citation>
    <scope>NUCLEOTIDE SEQUENCE [LARGE SCALE GENOMIC DNA]</scope>
    <source>
        <strain evidence="3">SH 714</strain>
    </source>
</reference>
<dbReference type="PANTHER" id="PTHR30029">
    <property type="entry name" value="STAGE V SPORULATION PROTEIN R"/>
    <property type="match status" value="1"/>
</dbReference>
<dbReference type="Proteomes" id="UP000297975">
    <property type="component" value="Unassembled WGS sequence"/>
</dbReference>
<dbReference type="AlphaFoldDB" id="A0A4Y8IQC8"/>
<accession>A0A4Y8IQC8</accession>